<accession>A0A4S5BFR3</accession>
<dbReference type="GO" id="GO:0016887">
    <property type="term" value="F:ATP hydrolysis activity"/>
    <property type="evidence" value="ECO:0007669"/>
    <property type="project" value="InterPro"/>
</dbReference>
<dbReference type="SMART" id="SM00382">
    <property type="entry name" value="AAA"/>
    <property type="match status" value="1"/>
</dbReference>
<evidence type="ECO:0000256" key="3">
    <source>
        <dbReference type="ARBA" id="ARBA00022475"/>
    </source>
</evidence>
<dbReference type="GO" id="GO:0015833">
    <property type="term" value="P:peptide transport"/>
    <property type="evidence" value="ECO:0007669"/>
    <property type="project" value="InterPro"/>
</dbReference>
<keyword evidence="4" id="KW-0547">Nucleotide-binding</keyword>
<dbReference type="RefSeq" id="WP_136407838.1">
    <property type="nucleotide sequence ID" value="NZ_SSWX01000032.1"/>
</dbReference>
<proteinExistence type="inferred from homology"/>
<comment type="similarity">
    <text evidence="1">Belongs to the ABC transporter superfamily.</text>
</comment>
<evidence type="ECO:0000256" key="2">
    <source>
        <dbReference type="ARBA" id="ARBA00022448"/>
    </source>
</evidence>
<evidence type="ECO:0000256" key="5">
    <source>
        <dbReference type="ARBA" id="ARBA00022840"/>
    </source>
</evidence>
<feature type="domain" description="ABC transporter" evidence="6">
    <location>
        <begin position="11"/>
        <end position="261"/>
    </location>
</feature>
<dbReference type="EMBL" id="SSWX01000032">
    <property type="protein sequence ID" value="THJ30849.1"/>
    <property type="molecule type" value="Genomic_DNA"/>
</dbReference>
<dbReference type="Proteomes" id="UP000306236">
    <property type="component" value="Unassembled WGS sequence"/>
</dbReference>
<dbReference type="InterPro" id="IPR003439">
    <property type="entry name" value="ABC_transporter-like_ATP-bd"/>
</dbReference>
<keyword evidence="3" id="KW-1003">Cell membrane</keyword>
<dbReference type="PROSITE" id="PS50893">
    <property type="entry name" value="ABC_TRANSPORTER_2"/>
    <property type="match status" value="1"/>
</dbReference>
<dbReference type="Pfam" id="PF08352">
    <property type="entry name" value="oligo_HPY"/>
    <property type="match status" value="1"/>
</dbReference>
<dbReference type="InterPro" id="IPR003593">
    <property type="entry name" value="AAA+_ATPase"/>
</dbReference>
<comment type="caution">
    <text evidence="7">The sequence shown here is derived from an EMBL/GenBank/DDBJ whole genome shotgun (WGS) entry which is preliminary data.</text>
</comment>
<keyword evidence="3" id="KW-0472">Membrane</keyword>
<dbReference type="InterPro" id="IPR050319">
    <property type="entry name" value="ABC_transp_ATP-bind"/>
</dbReference>
<dbReference type="Gene3D" id="3.40.50.300">
    <property type="entry name" value="P-loop containing nucleotide triphosphate hydrolases"/>
    <property type="match status" value="1"/>
</dbReference>
<evidence type="ECO:0000259" key="6">
    <source>
        <dbReference type="PROSITE" id="PS50893"/>
    </source>
</evidence>
<protein>
    <submittedName>
        <fullName evidence="7">ABC transporter ATP-binding protein</fullName>
    </submittedName>
</protein>
<dbReference type="GO" id="GO:0055085">
    <property type="term" value="P:transmembrane transport"/>
    <property type="evidence" value="ECO:0007669"/>
    <property type="project" value="UniProtKB-ARBA"/>
</dbReference>
<name>A0A4S5BFR3_9BURK</name>
<keyword evidence="5 7" id="KW-0067">ATP-binding</keyword>
<dbReference type="SUPFAM" id="SSF52540">
    <property type="entry name" value="P-loop containing nucleoside triphosphate hydrolases"/>
    <property type="match status" value="1"/>
</dbReference>
<dbReference type="PROSITE" id="PS00211">
    <property type="entry name" value="ABC_TRANSPORTER_1"/>
    <property type="match status" value="1"/>
</dbReference>
<organism evidence="7 8">
    <name type="scientific">Lampropedia aestuarii</name>
    <dbReference type="NCBI Taxonomy" id="2562762"/>
    <lineage>
        <taxon>Bacteria</taxon>
        <taxon>Pseudomonadati</taxon>
        <taxon>Pseudomonadota</taxon>
        <taxon>Betaproteobacteria</taxon>
        <taxon>Burkholderiales</taxon>
        <taxon>Comamonadaceae</taxon>
        <taxon>Lampropedia</taxon>
    </lineage>
</organism>
<dbReference type="Pfam" id="PF00005">
    <property type="entry name" value="ABC_tran"/>
    <property type="match status" value="1"/>
</dbReference>
<evidence type="ECO:0000313" key="8">
    <source>
        <dbReference type="Proteomes" id="UP000306236"/>
    </source>
</evidence>
<dbReference type="PANTHER" id="PTHR43776">
    <property type="entry name" value="TRANSPORT ATP-BINDING PROTEIN"/>
    <property type="match status" value="1"/>
</dbReference>
<dbReference type="InterPro" id="IPR013563">
    <property type="entry name" value="Oligopep_ABC_C"/>
</dbReference>
<evidence type="ECO:0000313" key="7">
    <source>
        <dbReference type="EMBL" id="THJ30849.1"/>
    </source>
</evidence>
<dbReference type="OrthoDB" id="9802772at2"/>
<reference evidence="7 8" key="1">
    <citation type="submission" date="2019-04" db="EMBL/GenBank/DDBJ databases">
        <title>Lampropedia sp YIM MLB12 draf genome.</title>
        <authorList>
            <person name="Wang Y.-X."/>
        </authorList>
    </citation>
    <scope>NUCLEOTIDE SEQUENCE [LARGE SCALE GENOMIC DNA]</scope>
    <source>
        <strain evidence="7 8">YIM MLB12</strain>
    </source>
</reference>
<dbReference type="AlphaFoldDB" id="A0A4S5BFR3"/>
<keyword evidence="8" id="KW-1185">Reference proteome</keyword>
<dbReference type="CDD" id="cd03257">
    <property type="entry name" value="ABC_NikE_OppD_transporters"/>
    <property type="match status" value="1"/>
</dbReference>
<keyword evidence="2" id="KW-0813">Transport</keyword>
<dbReference type="GO" id="GO:0005524">
    <property type="term" value="F:ATP binding"/>
    <property type="evidence" value="ECO:0007669"/>
    <property type="project" value="UniProtKB-KW"/>
</dbReference>
<dbReference type="PANTHER" id="PTHR43776:SF7">
    <property type="entry name" value="D,D-DIPEPTIDE TRANSPORT ATP-BINDING PROTEIN DDPF-RELATED"/>
    <property type="match status" value="1"/>
</dbReference>
<gene>
    <name evidence="7" type="ORF">E8K88_16825</name>
</gene>
<dbReference type="InterPro" id="IPR027417">
    <property type="entry name" value="P-loop_NTPase"/>
</dbReference>
<evidence type="ECO:0000256" key="1">
    <source>
        <dbReference type="ARBA" id="ARBA00005417"/>
    </source>
</evidence>
<dbReference type="InterPro" id="IPR017871">
    <property type="entry name" value="ABC_transporter-like_CS"/>
</dbReference>
<sequence>MSAAQSRSPLLEVQHISQHYKLPRQRLLGPAPQVQVLDDICFNVPAGQSIGIVGESGSGKSTLARIIMALDVPSQGRVRLMGRDLHAMTPAQLQAARADFQMVFQDPYSSLDPRQRIERIVTEPMHALGERDREKMRARAEKILQRVGLTSQDLRKYPHEFSGGQRQRIAIARALMTHPRLIVADEPVSALDVTIQAQVLDLMLELKATYGISFLFISHDMAAIHHLCEDMLVMHQGKAVERGSPEKLLNEPRHAYTQALVRALPQLGQGRRRTRLQQEAAQAAVAETSSTA</sequence>
<evidence type="ECO:0000256" key="4">
    <source>
        <dbReference type="ARBA" id="ARBA00022741"/>
    </source>
</evidence>